<evidence type="ECO:0000313" key="1">
    <source>
        <dbReference type="EMBL" id="PER55739.1"/>
    </source>
</evidence>
<proteinExistence type="predicted"/>
<dbReference type="AlphaFoldDB" id="A0ABD6SB11"/>
<sequence length="62" mass="7146">MKFQKKVRFDGVKGYDVVVAGETVGFVYKVTHFDLTEYWSHDKGDQLFITRKEASEDLIGCL</sequence>
<accession>A0ABD6SB11</accession>
<evidence type="ECO:0008006" key="3">
    <source>
        <dbReference type="Google" id="ProtNLM"/>
    </source>
</evidence>
<name>A0ABD6SB11_BACTU</name>
<dbReference type="Proteomes" id="UP000219897">
    <property type="component" value="Unassembled WGS sequence"/>
</dbReference>
<dbReference type="RefSeq" id="WP_098317079.1">
    <property type="nucleotide sequence ID" value="NZ_NTYF01000023.1"/>
</dbReference>
<reference evidence="1 2" key="1">
    <citation type="submission" date="2017-09" db="EMBL/GenBank/DDBJ databases">
        <title>Large-scale bioinformatics analysis of Bacillus genomes uncovers conserved roles of natural products in bacterial physiology.</title>
        <authorList>
            <consortium name="Agbiome Team Llc"/>
            <person name="Bleich R.M."/>
            <person name="Kirk G.J."/>
            <person name="Santa Maria K.C."/>
            <person name="Allen S.E."/>
            <person name="Farag S."/>
            <person name="Shank E.A."/>
            <person name="Bowers A."/>
        </authorList>
    </citation>
    <scope>NUCLEOTIDE SEQUENCE [LARGE SCALE GENOMIC DNA]</scope>
    <source>
        <strain evidence="1 2">AFS005140</strain>
    </source>
</reference>
<organism evidence="1 2">
    <name type="scientific">Bacillus thuringiensis</name>
    <dbReference type="NCBI Taxonomy" id="1428"/>
    <lineage>
        <taxon>Bacteria</taxon>
        <taxon>Bacillati</taxon>
        <taxon>Bacillota</taxon>
        <taxon>Bacilli</taxon>
        <taxon>Bacillales</taxon>
        <taxon>Bacillaceae</taxon>
        <taxon>Bacillus</taxon>
        <taxon>Bacillus cereus group</taxon>
    </lineage>
</organism>
<protein>
    <recommendedName>
        <fullName evidence="3">Phage protein</fullName>
    </recommendedName>
</protein>
<dbReference type="EMBL" id="NTYF01000023">
    <property type="protein sequence ID" value="PER55739.1"/>
    <property type="molecule type" value="Genomic_DNA"/>
</dbReference>
<gene>
    <name evidence="1" type="ORF">CN495_08270</name>
</gene>
<evidence type="ECO:0000313" key="2">
    <source>
        <dbReference type="Proteomes" id="UP000219897"/>
    </source>
</evidence>
<comment type="caution">
    <text evidence="1">The sequence shown here is derived from an EMBL/GenBank/DDBJ whole genome shotgun (WGS) entry which is preliminary data.</text>
</comment>